<dbReference type="RefSeq" id="WP_358363472.1">
    <property type="nucleotide sequence ID" value="NZ_JBEZFP010000173.1"/>
</dbReference>
<evidence type="ECO:0000259" key="4">
    <source>
        <dbReference type="PROSITE" id="PS51762"/>
    </source>
</evidence>
<keyword evidence="5" id="KW-0378">Hydrolase</keyword>
<dbReference type="InterPro" id="IPR050546">
    <property type="entry name" value="Glycosyl_Hydrlase_16"/>
</dbReference>
<dbReference type="InterPro" id="IPR013320">
    <property type="entry name" value="ConA-like_dom_sf"/>
</dbReference>
<feature type="region of interest" description="Disordered" evidence="2">
    <location>
        <begin position="322"/>
        <end position="408"/>
    </location>
</feature>
<evidence type="ECO:0000256" key="1">
    <source>
        <dbReference type="ARBA" id="ARBA00006865"/>
    </source>
</evidence>
<protein>
    <submittedName>
        <fullName evidence="5">Glycoside hydrolase family 16 protein</fullName>
    </submittedName>
</protein>
<dbReference type="Gene3D" id="2.60.120.200">
    <property type="match status" value="1"/>
</dbReference>
<dbReference type="PROSITE" id="PS51762">
    <property type="entry name" value="GH16_2"/>
    <property type="match status" value="1"/>
</dbReference>
<keyword evidence="6" id="KW-1185">Reference proteome</keyword>
<dbReference type="Pfam" id="PF00722">
    <property type="entry name" value="Glyco_hydro_16"/>
    <property type="match status" value="1"/>
</dbReference>
<dbReference type="Proteomes" id="UP001551482">
    <property type="component" value="Unassembled WGS sequence"/>
</dbReference>
<dbReference type="PANTHER" id="PTHR10963">
    <property type="entry name" value="GLYCOSYL HYDROLASE-RELATED"/>
    <property type="match status" value="1"/>
</dbReference>
<feature type="compositionally biased region" description="Low complexity" evidence="2">
    <location>
        <begin position="373"/>
        <end position="382"/>
    </location>
</feature>
<name>A0ABV3DUM7_9ACTN</name>
<evidence type="ECO:0000256" key="3">
    <source>
        <dbReference type="SAM" id="Phobius"/>
    </source>
</evidence>
<feature type="domain" description="GH16" evidence="4">
    <location>
        <begin position="50"/>
        <end position="319"/>
    </location>
</feature>
<feature type="transmembrane region" description="Helical" evidence="3">
    <location>
        <begin position="23"/>
        <end position="42"/>
    </location>
</feature>
<dbReference type="GO" id="GO:0016787">
    <property type="term" value="F:hydrolase activity"/>
    <property type="evidence" value="ECO:0007669"/>
    <property type="project" value="UniProtKB-KW"/>
</dbReference>
<evidence type="ECO:0000313" key="5">
    <source>
        <dbReference type="EMBL" id="MEU8139401.1"/>
    </source>
</evidence>
<keyword evidence="3" id="KW-0812">Transmembrane</keyword>
<comment type="similarity">
    <text evidence="1">Belongs to the glycosyl hydrolase 16 family.</text>
</comment>
<dbReference type="CDD" id="cd08023">
    <property type="entry name" value="GH16_laminarinase_like"/>
    <property type="match status" value="1"/>
</dbReference>
<dbReference type="SUPFAM" id="SSF49899">
    <property type="entry name" value="Concanavalin A-like lectins/glucanases"/>
    <property type="match status" value="1"/>
</dbReference>
<keyword evidence="3" id="KW-0472">Membrane</keyword>
<dbReference type="EMBL" id="JBEZFP010000173">
    <property type="protein sequence ID" value="MEU8139401.1"/>
    <property type="molecule type" value="Genomic_DNA"/>
</dbReference>
<evidence type="ECO:0000313" key="6">
    <source>
        <dbReference type="Proteomes" id="UP001551482"/>
    </source>
</evidence>
<feature type="compositionally biased region" description="Pro residues" evidence="2">
    <location>
        <begin position="383"/>
        <end position="401"/>
    </location>
</feature>
<feature type="compositionally biased region" description="Low complexity" evidence="2">
    <location>
        <begin position="352"/>
        <end position="364"/>
    </location>
</feature>
<gene>
    <name evidence="5" type="ORF">AB0C36_38620</name>
</gene>
<reference evidence="5 6" key="1">
    <citation type="submission" date="2024-06" db="EMBL/GenBank/DDBJ databases">
        <title>The Natural Products Discovery Center: Release of the First 8490 Sequenced Strains for Exploring Actinobacteria Biosynthetic Diversity.</title>
        <authorList>
            <person name="Kalkreuter E."/>
            <person name="Kautsar S.A."/>
            <person name="Yang D."/>
            <person name="Bader C.D."/>
            <person name="Teijaro C.N."/>
            <person name="Fluegel L."/>
            <person name="Davis C.M."/>
            <person name="Simpson J.R."/>
            <person name="Lauterbach L."/>
            <person name="Steele A.D."/>
            <person name="Gui C."/>
            <person name="Meng S."/>
            <person name="Li G."/>
            <person name="Viehrig K."/>
            <person name="Ye F."/>
            <person name="Su P."/>
            <person name="Kiefer A.F."/>
            <person name="Nichols A."/>
            <person name="Cepeda A.J."/>
            <person name="Yan W."/>
            <person name="Fan B."/>
            <person name="Jiang Y."/>
            <person name="Adhikari A."/>
            <person name="Zheng C.-J."/>
            <person name="Schuster L."/>
            <person name="Cowan T.M."/>
            <person name="Smanski M.J."/>
            <person name="Chevrette M.G."/>
            <person name="De Carvalho L.P.S."/>
            <person name="Shen B."/>
        </authorList>
    </citation>
    <scope>NUCLEOTIDE SEQUENCE [LARGE SCALE GENOMIC DNA]</scope>
    <source>
        <strain evidence="5 6">NPDC048946</strain>
    </source>
</reference>
<organism evidence="5 6">
    <name type="scientific">Streptodolium elevatio</name>
    <dbReference type="NCBI Taxonomy" id="3157996"/>
    <lineage>
        <taxon>Bacteria</taxon>
        <taxon>Bacillati</taxon>
        <taxon>Actinomycetota</taxon>
        <taxon>Actinomycetes</taxon>
        <taxon>Kitasatosporales</taxon>
        <taxon>Streptomycetaceae</taxon>
        <taxon>Streptodolium</taxon>
    </lineage>
</organism>
<dbReference type="InterPro" id="IPR000757">
    <property type="entry name" value="Beta-glucanase-like"/>
</dbReference>
<comment type="caution">
    <text evidence="5">The sequence shown here is derived from an EMBL/GenBank/DDBJ whole genome shotgun (WGS) entry which is preliminary data.</text>
</comment>
<accession>A0ABV3DUM7</accession>
<sequence length="514" mass="54442">MTQRATALGSDDGETPRVRARKWAIGAAAAALVVVAPIVMVADAVSDRGESRSESVVPDLAGGDGAHPGWELTWYDEFDGGALDGGKWITCLSGYDTTKPCKGATDGEQQKYVPEQVRVADGALQLTAERKPTDGLPFASGAVSTGARAGESFDASRQLFHPGMYVEARVRLAPGAAMWPAMWLMPKVPKAPYLPEIDVFEFAGDQRIAQARLHSDGPCRTGLGEERGERECYGELARAGTYFADEYHLFGIDWQADRLTYYADGEPVLSVLGGSVPREQMYLIFNLAVGGTMGGDTAQTPAKSTMSIDYVRAWAGSGQVPVGIPNDAGTGGGAPPATLAPTALPPSPPAPSSAAPSTGSAPPTTTTPPPPVRTTNAPTTSSPRPPKPPASSAAPPPPPSAPQGDPWLEFLAPADYSTVRGIVTVRVRVNGPRDRVQEVSFYLNSKDCNSPKGDATWIGYDRDDDNDGVYVISFDSRRLDNGCNTVSTVGIDVADEYRYYPPVGRVHLDVYVAN</sequence>
<dbReference type="PANTHER" id="PTHR10963:SF55">
    <property type="entry name" value="GLYCOSIDE HYDROLASE FAMILY 16 PROTEIN"/>
    <property type="match status" value="1"/>
</dbReference>
<proteinExistence type="inferred from homology"/>
<evidence type="ECO:0000256" key="2">
    <source>
        <dbReference type="SAM" id="MobiDB-lite"/>
    </source>
</evidence>
<keyword evidence="3" id="KW-1133">Transmembrane helix</keyword>